<accession>A0A1J1HVX3</accession>
<gene>
    <name evidence="1" type="ORF">CLUMA_CG005810</name>
</gene>
<organism evidence="1 2">
    <name type="scientific">Clunio marinus</name>
    <dbReference type="NCBI Taxonomy" id="568069"/>
    <lineage>
        <taxon>Eukaryota</taxon>
        <taxon>Metazoa</taxon>
        <taxon>Ecdysozoa</taxon>
        <taxon>Arthropoda</taxon>
        <taxon>Hexapoda</taxon>
        <taxon>Insecta</taxon>
        <taxon>Pterygota</taxon>
        <taxon>Neoptera</taxon>
        <taxon>Endopterygota</taxon>
        <taxon>Diptera</taxon>
        <taxon>Nematocera</taxon>
        <taxon>Chironomoidea</taxon>
        <taxon>Chironomidae</taxon>
        <taxon>Clunio</taxon>
    </lineage>
</organism>
<protein>
    <submittedName>
        <fullName evidence="1">CLUMA_CG005810, isoform A</fullName>
    </submittedName>
</protein>
<sequence>MDEMKARFKFNIEMLQCAHFMMNYHRSQTEMVGKKIPTYIIINADGDDVGWCRSEKILLYDLFSCNYNDVSVTIRSVFIAYDEYADISMTS</sequence>
<proteinExistence type="predicted"/>
<dbReference type="Proteomes" id="UP000183832">
    <property type="component" value="Unassembled WGS sequence"/>
</dbReference>
<dbReference type="AlphaFoldDB" id="A0A1J1HVX3"/>
<evidence type="ECO:0000313" key="1">
    <source>
        <dbReference type="EMBL" id="CRK92239.1"/>
    </source>
</evidence>
<reference evidence="1 2" key="1">
    <citation type="submission" date="2015-04" db="EMBL/GenBank/DDBJ databases">
        <authorList>
            <person name="Syromyatnikov M.Y."/>
            <person name="Popov V.N."/>
        </authorList>
    </citation>
    <scope>NUCLEOTIDE SEQUENCE [LARGE SCALE GENOMIC DNA]</scope>
</reference>
<dbReference type="EMBL" id="CVRI01000024">
    <property type="protein sequence ID" value="CRK92239.1"/>
    <property type="molecule type" value="Genomic_DNA"/>
</dbReference>
<keyword evidence="2" id="KW-1185">Reference proteome</keyword>
<name>A0A1J1HVX3_9DIPT</name>
<evidence type="ECO:0000313" key="2">
    <source>
        <dbReference type="Proteomes" id="UP000183832"/>
    </source>
</evidence>